<dbReference type="AlphaFoldDB" id="A0A9E7F0X9"/>
<name>A0A9E7F0X9_9LILI</name>
<keyword evidence="2" id="KW-1185">Reference proteome</keyword>
<organism evidence="1 2">
    <name type="scientific">Musa troglodytarum</name>
    <name type="common">fe'i banana</name>
    <dbReference type="NCBI Taxonomy" id="320322"/>
    <lineage>
        <taxon>Eukaryota</taxon>
        <taxon>Viridiplantae</taxon>
        <taxon>Streptophyta</taxon>
        <taxon>Embryophyta</taxon>
        <taxon>Tracheophyta</taxon>
        <taxon>Spermatophyta</taxon>
        <taxon>Magnoliopsida</taxon>
        <taxon>Liliopsida</taxon>
        <taxon>Zingiberales</taxon>
        <taxon>Musaceae</taxon>
        <taxon>Musa</taxon>
    </lineage>
</organism>
<reference evidence="1" key="1">
    <citation type="submission" date="2022-05" db="EMBL/GenBank/DDBJ databases">
        <title>The Musa troglodytarum L. genome provides insights into the mechanism of non-climacteric behaviour and enrichment of carotenoids.</title>
        <authorList>
            <person name="Wang J."/>
        </authorList>
    </citation>
    <scope>NUCLEOTIDE SEQUENCE</scope>
    <source>
        <tissue evidence="1">Leaf</tissue>
    </source>
</reference>
<proteinExistence type="predicted"/>
<dbReference type="Proteomes" id="UP001055439">
    <property type="component" value="Chromosome 2"/>
</dbReference>
<accession>A0A9E7F0X9</accession>
<protein>
    <submittedName>
        <fullName evidence="1">Uncharacterized protein</fullName>
    </submittedName>
</protein>
<evidence type="ECO:0000313" key="2">
    <source>
        <dbReference type="Proteomes" id="UP001055439"/>
    </source>
</evidence>
<dbReference type="EMBL" id="CP097504">
    <property type="protein sequence ID" value="URD87730.1"/>
    <property type="molecule type" value="Genomic_DNA"/>
</dbReference>
<gene>
    <name evidence="1" type="ORF">MUK42_26441</name>
</gene>
<evidence type="ECO:0000313" key="1">
    <source>
        <dbReference type="EMBL" id="URD87730.1"/>
    </source>
</evidence>
<sequence>MEMSNTRTRWRDCNQSEVILFLSLWTLCAMRI</sequence>